<dbReference type="Proteomes" id="UP000203996">
    <property type="component" value="Segment"/>
</dbReference>
<dbReference type="OrthoDB" id="2402at10239"/>
<dbReference type="InterPro" id="IPR005092">
    <property type="entry name" value="TATR"/>
</dbReference>
<evidence type="ECO:0000313" key="3">
    <source>
        <dbReference type="Proteomes" id="UP000203996"/>
    </source>
</evidence>
<dbReference type="GeneID" id="27924235"/>
<dbReference type="RefSeq" id="YP_009255268.1">
    <property type="nucleotide sequence ID" value="NC_030240.1"/>
</dbReference>
<dbReference type="Pfam" id="PF03430">
    <property type="entry name" value="TATR"/>
    <property type="match status" value="1"/>
</dbReference>
<sequence>MKQEFNYNAAYTSNTTPARAAFENNFADLLLYKNNQTPDGFYLNYEDPIAVDNANDNNVSSPSPSPSQTNKRQTESVDDDEITAAAVCSILDTSSMDTNNLINCLLTTSTNLDSAVNAEYTNLFSTLNGGNDDTGTATSPLPSSTIATGDAIINAKNNTELPPPQPQQNQNLSLSQPSSPSMCGVKRKFQEMIGNNDNNSNGNNNNHYNDDNDAAVSGNFSKNKLRPNYKKTTIQSCVTMEQAVHHRRTDICTVAPITEISQYFTDEFTPYLMKFEENATAASSSYNNNANRFCEHMSETGYYMFVVKKSQYKPFEIVFAKYVTNVVYEYTNNYYMVDNRAFVVTYDKVRFMISYNLVRESGIEIPFSQDMCSDQMAAENRKQCHFLDVHHNFKAALTSYFNLDLYYVQTTFVTKLQSLGESKSGFILTKLYEMFRDKSLFTLPIMLSRKESELDASAVNRGGNSNFIISPYVSQIIKYSHNLHYPQHEPNEFVINNLDKIVNQKSTLTYKYSSVANLLFNNYKYNDNVQCCNNGSNGADNLKRVKKEDGSMHIVEQYLSQNAAANNENGDNFIVLSFKNDERLTVAKKDTHFYWIYGETKEADVNQIVHKFNKCTHHSFVIGKVNRRESTTLHNYLLKLLALILQNLVPLTNAQFFAENKLNCKYKLLEFK</sequence>
<proteinExistence type="predicted"/>
<feature type="region of interest" description="Disordered" evidence="1">
    <location>
        <begin position="53"/>
        <end position="78"/>
    </location>
</feature>
<feature type="compositionally biased region" description="Low complexity" evidence="1">
    <location>
        <begin position="167"/>
        <end position="181"/>
    </location>
</feature>
<gene>
    <name evidence="2" type="primary">ie1</name>
    <name evidence="2" type="ORF">CapoNPV_11</name>
</gene>
<dbReference type="KEGG" id="vg:27924235"/>
<dbReference type="EMBL" id="KU565883">
    <property type="protein sequence ID" value="ANF29659.1"/>
    <property type="molecule type" value="Genomic_DNA"/>
</dbReference>
<accession>A0A172WZ84</accession>
<feature type="compositionally biased region" description="Low complexity" evidence="1">
    <location>
        <begin position="195"/>
        <end position="207"/>
    </location>
</feature>
<protein>
    <submittedName>
        <fullName evidence="2">ORF_11</fullName>
    </submittedName>
</protein>
<organism evidence="2 3">
    <name type="scientific">Catopsilia pomona nucleopolyhedrovirus</name>
    <dbReference type="NCBI Taxonomy" id="1850906"/>
    <lineage>
        <taxon>Viruses</taxon>
        <taxon>Viruses incertae sedis</taxon>
        <taxon>Naldaviricetes</taxon>
        <taxon>Lefavirales</taxon>
        <taxon>Baculoviridae</taxon>
        <taxon>Alphabaculovirus</taxon>
        <taxon>Alphabaculovirus capomonae</taxon>
    </lineage>
</organism>
<feature type="compositionally biased region" description="Low complexity" evidence="1">
    <location>
        <begin position="53"/>
        <end position="62"/>
    </location>
</feature>
<evidence type="ECO:0000313" key="2">
    <source>
        <dbReference type="EMBL" id="ANF29659.1"/>
    </source>
</evidence>
<reference evidence="2 3" key="1">
    <citation type="journal article" date="2016" name="PLoS ONE">
        <title>Genome Sequencing and Analysis of Catopsilia pomona nucleopolyhedrovirus: A Distinct Species in Group I Alphabaculovirus.</title>
        <authorList>
            <person name="Wang J."/>
            <person name="Zhu Z."/>
            <person name="Zhang L."/>
            <person name="Hou D."/>
            <person name="Wang M."/>
            <person name="Arif B."/>
            <person name="Kou Z."/>
            <person name="Wang H."/>
            <person name="Deng F."/>
            <person name="Hu Z."/>
        </authorList>
    </citation>
    <scope>NUCLEOTIDE SEQUENCE [LARGE SCALE GENOMIC DNA]</scope>
    <source>
        <strain evidence="2">416</strain>
    </source>
</reference>
<feature type="region of interest" description="Disordered" evidence="1">
    <location>
        <begin position="156"/>
        <end position="222"/>
    </location>
</feature>
<keyword evidence="3" id="KW-1185">Reference proteome</keyword>
<evidence type="ECO:0000256" key="1">
    <source>
        <dbReference type="SAM" id="MobiDB-lite"/>
    </source>
</evidence>
<name>A0A172WZ84_9ABAC</name>